<dbReference type="InterPro" id="IPR050378">
    <property type="entry name" value="Metallo-dep_Hydrolases_sf"/>
</dbReference>
<evidence type="ECO:0000313" key="20">
    <source>
        <dbReference type="Proteomes" id="UP000009168"/>
    </source>
</evidence>
<dbReference type="SUPFAM" id="SSF56317">
    <property type="entry name" value="Carbon-nitrogen hydrolase"/>
    <property type="match status" value="1"/>
</dbReference>
<dbReference type="InParanoid" id="I7M109"/>
<dbReference type="GO" id="GO:0046872">
    <property type="term" value="F:metal ion binding"/>
    <property type="evidence" value="ECO:0007669"/>
    <property type="project" value="UniProtKB-KW"/>
</dbReference>
<comment type="catalytic activity">
    <reaction evidence="11">
        <text>3-(carbamoylamino)-2-methylpropanoate + H2O + 2 H(+) = (R)-3-amino-2-methylpropanoate + NH4(+) + CO2</text>
        <dbReference type="Rhea" id="RHEA:37339"/>
        <dbReference type="ChEBI" id="CHEBI:15377"/>
        <dbReference type="ChEBI" id="CHEBI:15378"/>
        <dbReference type="ChEBI" id="CHEBI:16526"/>
        <dbReference type="ChEBI" id="CHEBI:28938"/>
        <dbReference type="ChEBI" id="CHEBI:57731"/>
        <dbReference type="ChEBI" id="CHEBI:74414"/>
        <dbReference type="EC" id="3.5.1.6"/>
    </reaction>
</comment>
<sequence length="989" mass="111909">MFVDLYHQYDIKFEDIKSDTKYFKINNQINQQKIIKLIKQDNCFKKQVLMLAGIRRLKFSTTKKTPIFIKKGTVVNHDCKFDADVQVVDGKIQKIAPTGRLEPLAGSKIIDATNKFVIPGGIETHSHLQMPFMGTVSQDCFDTGTRATSAGGTTFLLDFIVPKPGESLLKAYEQWRAWADPKVHHDFGLHCCITWWSEQVEKEMAELVKLGVVSFKFFLAYKGSLMVTDDEMIRCLERCKELGALSMVHAENGYLIDHLQKKILAAGVTGPEGHYLSRSKDVEAEATHRAIVFANEIGTPLYVVHLMGTEAAEEVIRARQKGCQVFGETLASTLGIDGRHYLDKNWDVAAGAVMSPALSMDPECKIRMMKYLAMGSIHTVGTDNCTFSEAQKRKGINDFTKIPNGCNGLEDRMSIVWNNGVRKGILTPMDFVRVTSTQAAQIFNVYPQKGRIQEGSDADIVVWDPERTHTISAKTHHHAHDHNVFEGMCVTGKSHTTIAAGNVVWENDTFIPHKGSGKYIGRTAFGYPYERSKYLEQERDYSTKIIDRSVNQETPEFQIQKLQTELNIANSTIQSLQNQLKHNNNNNHHHHNHSSCSTQDSEIFCKNTKELNSVEQAFDTYIPEKVRSEVYRILYGQNYKPLDLALRTHEMALEHNFEIKGFRVQANKEQTRPPRLVRIGAVQNIYKASPSQPIQEQRQAIHDYNKKVVEAAYHSGVNVICFQELWTCPFFVATREKYPWIELAESAEHGPTTQMLQELARKYNMVIVNSILERDDERGTIYNTTVVISSKGKFLGKHRKNHIPRVGDFNESTYYMEGNTGHPVFETEFGKIGVNICYDRHHPLSWQQLGLNGAEIVFNPSATVGGLSEPMWPIEARNAAIANHYFSVGINRVGTEIFPNKFTSGDGGQARNDFGHFYGSSYVAAPDGSRTPGLSRTRDGLLVVEVDLNLCQQIKDKWGFTMTGRHEYYAEKLTEYVKPGFKQHLIKDI</sequence>
<evidence type="ECO:0000256" key="2">
    <source>
        <dbReference type="ARBA" id="ARBA00004668"/>
    </source>
</evidence>
<name>I7M109_TETTS</name>
<reference evidence="20" key="1">
    <citation type="journal article" date="2006" name="PLoS Biol.">
        <title>Macronuclear genome sequence of the ciliate Tetrahymena thermophila, a model eukaryote.</title>
        <authorList>
            <person name="Eisen J.A."/>
            <person name="Coyne R.S."/>
            <person name="Wu M."/>
            <person name="Wu D."/>
            <person name="Thiagarajan M."/>
            <person name="Wortman J.R."/>
            <person name="Badger J.H."/>
            <person name="Ren Q."/>
            <person name="Amedeo P."/>
            <person name="Jones K.M."/>
            <person name="Tallon L.J."/>
            <person name="Delcher A.L."/>
            <person name="Salzberg S.L."/>
            <person name="Silva J.C."/>
            <person name="Haas B.J."/>
            <person name="Majoros W.H."/>
            <person name="Farzad M."/>
            <person name="Carlton J.M."/>
            <person name="Smith R.K. Jr."/>
            <person name="Garg J."/>
            <person name="Pearlman R.E."/>
            <person name="Karrer K.M."/>
            <person name="Sun L."/>
            <person name="Manning G."/>
            <person name="Elde N.C."/>
            <person name="Turkewitz A.P."/>
            <person name="Asai D.J."/>
            <person name="Wilkes D.E."/>
            <person name="Wang Y."/>
            <person name="Cai H."/>
            <person name="Collins K."/>
            <person name="Stewart B.A."/>
            <person name="Lee S.R."/>
            <person name="Wilamowska K."/>
            <person name="Weinberg Z."/>
            <person name="Ruzzo W.L."/>
            <person name="Wloga D."/>
            <person name="Gaertig J."/>
            <person name="Frankel J."/>
            <person name="Tsao C.-C."/>
            <person name="Gorovsky M.A."/>
            <person name="Keeling P.J."/>
            <person name="Waller R.F."/>
            <person name="Patron N.J."/>
            <person name="Cherry J.M."/>
            <person name="Stover N.A."/>
            <person name="Krieger C.J."/>
            <person name="del Toro C."/>
            <person name="Ryder H.F."/>
            <person name="Williamson S.C."/>
            <person name="Barbeau R.A."/>
            <person name="Hamilton E.P."/>
            <person name="Orias E."/>
        </authorList>
    </citation>
    <scope>NUCLEOTIDE SEQUENCE [LARGE SCALE GENOMIC DNA]</scope>
    <source>
        <strain evidence="20">SB210</strain>
    </source>
</reference>
<comment type="similarity">
    <text evidence="3">Belongs to the metallo-dependent hydrolases superfamily. Hydantoinase/dihydropyrimidinase family.</text>
</comment>
<protein>
    <recommendedName>
        <fullName evidence="14">Beta-ureidopropionase</fullName>
        <ecNumber evidence="13">3.5.1.6</ecNumber>
        <ecNumber evidence="9">3.5.2.2</ecNumber>
    </recommendedName>
    <alternativeName>
        <fullName evidence="15">N-carbamoyl-beta-alanine amidohydrolase</fullName>
    </alternativeName>
</protein>
<organism evidence="19 20">
    <name type="scientific">Tetrahymena thermophila (strain SB210)</name>
    <dbReference type="NCBI Taxonomy" id="312017"/>
    <lineage>
        <taxon>Eukaryota</taxon>
        <taxon>Sar</taxon>
        <taxon>Alveolata</taxon>
        <taxon>Ciliophora</taxon>
        <taxon>Intramacronucleata</taxon>
        <taxon>Oligohymenophorea</taxon>
        <taxon>Hymenostomatida</taxon>
        <taxon>Tetrahymenina</taxon>
        <taxon>Tetrahymenidae</taxon>
        <taxon>Tetrahymena</taxon>
    </lineage>
</organism>
<evidence type="ECO:0000256" key="1">
    <source>
        <dbReference type="ARBA" id="ARBA00001947"/>
    </source>
</evidence>
<keyword evidence="17" id="KW-0175">Coiled coil</keyword>
<dbReference type="InterPro" id="IPR006680">
    <property type="entry name" value="Amidohydro-rel"/>
</dbReference>
<evidence type="ECO:0000256" key="8">
    <source>
        <dbReference type="ARBA" id="ARBA00036696"/>
    </source>
</evidence>
<evidence type="ECO:0000313" key="19">
    <source>
        <dbReference type="EMBL" id="EAR93803.2"/>
    </source>
</evidence>
<dbReference type="OrthoDB" id="305210at2759"/>
<dbReference type="GO" id="GO:0006208">
    <property type="term" value="P:pyrimidine nucleobase catabolic process"/>
    <property type="evidence" value="ECO:0007669"/>
    <property type="project" value="TreeGrafter"/>
</dbReference>
<evidence type="ECO:0000256" key="5">
    <source>
        <dbReference type="ARBA" id="ARBA00022723"/>
    </source>
</evidence>
<dbReference type="AlphaFoldDB" id="I7M109"/>
<dbReference type="NCBIfam" id="TIGR02033">
    <property type="entry name" value="D-hydantoinase"/>
    <property type="match status" value="1"/>
</dbReference>
<feature type="coiled-coil region" evidence="17">
    <location>
        <begin position="559"/>
        <end position="586"/>
    </location>
</feature>
<evidence type="ECO:0000256" key="12">
    <source>
        <dbReference type="ARBA" id="ARBA00061249"/>
    </source>
</evidence>
<evidence type="ECO:0000256" key="4">
    <source>
        <dbReference type="ARBA" id="ARBA00011881"/>
    </source>
</evidence>
<dbReference type="PROSITE" id="PS50263">
    <property type="entry name" value="CN_HYDROLASE"/>
    <property type="match status" value="1"/>
</dbReference>
<feature type="modified residue" description="N6-carboxylysine" evidence="16">
    <location>
        <position position="216"/>
    </location>
</feature>
<evidence type="ECO:0000256" key="3">
    <source>
        <dbReference type="ARBA" id="ARBA00008829"/>
    </source>
</evidence>
<dbReference type="EC" id="3.5.1.6" evidence="13"/>
<dbReference type="GO" id="GO:0003837">
    <property type="term" value="F:beta-ureidopropionase activity"/>
    <property type="evidence" value="ECO:0007669"/>
    <property type="project" value="UniProtKB-EC"/>
</dbReference>
<dbReference type="GO" id="GO:0004157">
    <property type="term" value="F:dihydropyrimidinase activity"/>
    <property type="evidence" value="ECO:0007669"/>
    <property type="project" value="UniProtKB-EC"/>
</dbReference>
<dbReference type="eggNOG" id="KOG2584">
    <property type="taxonomic scope" value="Eukaryota"/>
</dbReference>
<dbReference type="PANTHER" id="PTHR11647:SF1">
    <property type="entry name" value="COLLAPSIN RESPONSE MEDIATOR PROTEIN"/>
    <property type="match status" value="1"/>
</dbReference>
<dbReference type="GeneID" id="7836329"/>
<comment type="PTM">
    <text evidence="16">Carbamylation allows a single lysine to coordinate two divalent metal cations.</text>
</comment>
<accession>I7M109</accession>
<evidence type="ECO:0000256" key="16">
    <source>
        <dbReference type="PIRSR" id="PIRSR611778-50"/>
    </source>
</evidence>
<comment type="catalytic activity">
    <reaction evidence="8">
        <text>5,6-dihydrouracil + H2O = 3-(carbamoylamino)propanoate + H(+)</text>
        <dbReference type="Rhea" id="RHEA:16121"/>
        <dbReference type="ChEBI" id="CHEBI:11892"/>
        <dbReference type="ChEBI" id="CHEBI:15377"/>
        <dbReference type="ChEBI" id="CHEBI:15378"/>
        <dbReference type="ChEBI" id="CHEBI:15901"/>
        <dbReference type="EC" id="3.5.2.2"/>
    </reaction>
</comment>
<feature type="domain" description="CN hydrolase" evidence="18">
    <location>
        <begin position="677"/>
        <end position="948"/>
    </location>
</feature>
<dbReference type="Gene3D" id="2.30.40.10">
    <property type="entry name" value="Urease, subunit C, domain 1"/>
    <property type="match status" value="1"/>
</dbReference>
<evidence type="ECO:0000256" key="14">
    <source>
        <dbReference type="ARBA" id="ARBA00074804"/>
    </source>
</evidence>
<dbReference type="Proteomes" id="UP000009168">
    <property type="component" value="Unassembled WGS sequence"/>
</dbReference>
<dbReference type="PANTHER" id="PTHR11647">
    <property type="entry name" value="HYDRANTOINASE/DIHYDROPYRIMIDINASE FAMILY MEMBER"/>
    <property type="match status" value="1"/>
</dbReference>
<dbReference type="InterPro" id="IPR011778">
    <property type="entry name" value="Hydantoinase/dihydroPyrase"/>
</dbReference>
<dbReference type="EMBL" id="GG662719">
    <property type="protein sequence ID" value="EAR93803.2"/>
    <property type="molecule type" value="Genomic_DNA"/>
</dbReference>
<comment type="subunit">
    <text evidence="4">Homotetramer.</text>
</comment>
<dbReference type="InterPro" id="IPR011059">
    <property type="entry name" value="Metal-dep_hydrolase_composite"/>
</dbReference>
<dbReference type="EC" id="3.5.2.2" evidence="9"/>
<evidence type="ECO:0000259" key="18">
    <source>
        <dbReference type="PROSITE" id="PS50263"/>
    </source>
</evidence>
<dbReference type="Pfam" id="PF01979">
    <property type="entry name" value="Amidohydro_1"/>
    <property type="match status" value="1"/>
</dbReference>
<dbReference type="InterPro" id="IPR003010">
    <property type="entry name" value="C-N_Hydrolase"/>
</dbReference>
<evidence type="ECO:0000256" key="11">
    <source>
        <dbReference type="ARBA" id="ARBA00050552"/>
    </source>
</evidence>
<dbReference type="FunFam" id="3.60.110.10:FF:000008">
    <property type="entry name" value="Beta-alanine synthase"/>
    <property type="match status" value="1"/>
</dbReference>
<comment type="catalytic activity">
    <reaction evidence="10">
        <text>3-(carbamoylamino)propanoate + H2O + 2 H(+) = beta-alanine + NH4(+) + CO2</text>
        <dbReference type="Rhea" id="RHEA:11184"/>
        <dbReference type="ChEBI" id="CHEBI:11892"/>
        <dbReference type="ChEBI" id="CHEBI:15377"/>
        <dbReference type="ChEBI" id="CHEBI:15378"/>
        <dbReference type="ChEBI" id="CHEBI:16526"/>
        <dbReference type="ChEBI" id="CHEBI:28938"/>
        <dbReference type="ChEBI" id="CHEBI:57966"/>
        <dbReference type="EC" id="3.5.1.6"/>
    </reaction>
</comment>
<comment type="pathway">
    <text evidence="2">Amino-acid biosynthesis; beta-alanine biosynthesis.</text>
</comment>
<dbReference type="Pfam" id="PF00795">
    <property type="entry name" value="CN_hydrolase"/>
    <property type="match status" value="1"/>
</dbReference>
<proteinExistence type="inferred from homology"/>
<dbReference type="Gene3D" id="3.20.20.140">
    <property type="entry name" value="Metal-dependent hydrolases"/>
    <property type="match status" value="1"/>
</dbReference>
<gene>
    <name evidence="19" type="ORF">TTHERM_00400750</name>
</gene>
<dbReference type="FunFam" id="3.20.20.140:FF:000001">
    <property type="entry name" value="Dihydropyrimidinase like 3"/>
    <property type="match status" value="1"/>
</dbReference>
<evidence type="ECO:0000256" key="6">
    <source>
        <dbReference type="ARBA" id="ARBA00022801"/>
    </source>
</evidence>
<dbReference type="InterPro" id="IPR032466">
    <property type="entry name" value="Metal_Hydrolase"/>
</dbReference>
<evidence type="ECO:0000256" key="13">
    <source>
        <dbReference type="ARBA" id="ARBA00066985"/>
    </source>
</evidence>
<dbReference type="STRING" id="312017.I7M109"/>
<keyword evidence="20" id="KW-1185">Reference proteome</keyword>
<comment type="cofactor">
    <cofactor evidence="1">
        <name>Zn(2+)</name>
        <dbReference type="ChEBI" id="CHEBI:29105"/>
    </cofactor>
</comment>
<evidence type="ECO:0000256" key="10">
    <source>
        <dbReference type="ARBA" id="ARBA00050540"/>
    </source>
</evidence>
<dbReference type="GO" id="GO:0005829">
    <property type="term" value="C:cytosol"/>
    <property type="evidence" value="ECO:0007669"/>
    <property type="project" value="TreeGrafter"/>
</dbReference>
<evidence type="ECO:0000256" key="17">
    <source>
        <dbReference type="SAM" id="Coils"/>
    </source>
</evidence>
<evidence type="ECO:0000256" key="9">
    <source>
        <dbReference type="ARBA" id="ARBA00039113"/>
    </source>
</evidence>
<dbReference type="RefSeq" id="XP_001014048.2">
    <property type="nucleotide sequence ID" value="XM_001014048.2"/>
</dbReference>
<dbReference type="eggNOG" id="KOG0808">
    <property type="taxonomic scope" value="Eukaryota"/>
</dbReference>
<dbReference type="SUPFAM" id="SSF51338">
    <property type="entry name" value="Composite domain of metallo-dependent hydrolases"/>
    <property type="match status" value="2"/>
</dbReference>
<keyword evidence="7" id="KW-0862">Zinc</keyword>
<evidence type="ECO:0000256" key="15">
    <source>
        <dbReference type="ARBA" id="ARBA00075038"/>
    </source>
</evidence>
<keyword evidence="6" id="KW-0378">Hydrolase</keyword>
<dbReference type="KEGG" id="tet:TTHERM_00400750"/>
<keyword evidence="5" id="KW-0479">Metal-binding</keyword>
<comment type="similarity">
    <text evidence="12">Belongs to the carbon-nitrogen hydrolase superfamily. BUP family.</text>
</comment>
<evidence type="ECO:0000256" key="7">
    <source>
        <dbReference type="ARBA" id="ARBA00022833"/>
    </source>
</evidence>
<dbReference type="CDD" id="cd07587">
    <property type="entry name" value="ML_beta-AS"/>
    <property type="match status" value="1"/>
</dbReference>
<dbReference type="SUPFAM" id="SSF51556">
    <property type="entry name" value="Metallo-dependent hydrolases"/>
    <property type="match status" value="1"/>
</dbReference>
<dbReference type="Gene3D" id="3.60.110.10">
    <property type="entry name" value="Carbon-nitrogen hydrolase"/>
    <property type="match status" value="1"/>
</dbReference>
<dbReference type="CDD" id="cd01314">
    <property type="entry name" value="D-HYD"/>
    <property type="match status" value="1"/>
</dbReference>
<dbReference type="InterPro" id="IPR036526">
    <property type="entry name" value="C-N_Hydrolase_sf"/>
</dbReference>